<dbReference type="InterPro" id="IPR043502">
    <property type="entry name" value="DNA/RNA_pol_sf"/>
</dbReference>
<dbReference type="AlphaFoldDB" id="A0A699IUH2"/>
<dbReference type="Pfam" id="PF07727">
    <property type="entry name" value="RVT_2"/>
    <property type="match status" value="1"/>
</dbReference>
<comment type="caution">
    <text evidence="3">The sequence shown here is derived from an EMBL/GenBank/DDBJ whole genome shotgun (WGS) entry which is preliminary data.</text>
</comment>
<dbReference type="CDD" id="cd09272">
    <property type="entry name" value="RNase_HI_RT_Ty1"/>
    <property type="match status" value="1"/>
</dbReference>
<organism evidence="3">
    <name type="scientific">Tanacetum cinerariifolium</name>
    <name type="common">Dalmatian daisy</name>
    <name type="synonym">Chrysanthemum cinerariifolium</name>
    <dbReference type="NCBI Taxonomy" id="118510"/>
    <lineage>
        <taxon>Eukaryota</taxon>
        <taxon>Viridiplantae</taxon>
        <taxon>Streptophyta</taxon>
        <taxon>Embryophyta</taxon>
        <taxon>Tracheophyta</taxon>
        <taxon>Spermatophyta</taxon>
        <taxon>Magnoliopsida</taxon>
        <taxon>eudicotyledons</taxon>
        <taxon>Gunneridae</taxon>
        <taxon>Pentapetalae</taxon>
        <taxon>asterids</taxon>
        <taxon>campanulids</taxon>
        <taxon>Asterales</taxon>
        <taxon>Asteraceae</taxon>
        <taxon>Asteroideae</taxon>
        <taxon>Anthemideae</taxon>
        <taxon>Anthemidinae</taxon>
        <taxon>Tanacetum</taxon>
    </lineage>
</organism>
<reference evidence="3" key="1">
    <citation type="journal article" date="2019" name="Sci. Rep.">
        <title>Draft genome of Tanacetum cinerariifolium, the natural source of mosquito coil.</title>
        <authorList>
            <person name="Yamashiro T."/>
            <person name="Shiraishi A."/>
            <person name="Satake H."/>
            <person name="Nakayama K."/>
        </authorList>
    </citation>
    <scope>NUCLEOTIDE SEQUENCE</scope>
</reference>
<proteinExistence type="predicted"/>
<protein>
    <submittedName>
        <fullName evidence="3">Ribonuclease H-like domain-containing protein</fullName>
    </submittedName>
</protein>
<dbReference type="PANTHER" id="PTHR11439">
    <property type="entry name" value="GAG-POL-RELATED RETROTRANSPOSON"/>
    <property type="match status" value="1"/>
</dbReference>
<dbReference type="EMBL" id="BKCJ010335005">
    <property type="protein sequence ID" value="GEZ87001.1"/>
    <property type="molecule type" value="Genomic_DNA"/>
</dbReference>
<feature type="region of interest" description="Disordered" evidence="1">
    <location>
        <begin position="210"/>
        <end position="230"/>
    </location>
</feature>
<gene>
    <name evidence="3" type="ORF">Tci_558974</name>
</gene>
<dbReference type="PANTHER" id="PTHR11439:SF524">
    <property type="entry name" value="RNA-DIRECTED DNA POLYMERASE, PROTEIN KINASE RLK-PELLE-DLSV FAMILY"/>
    <property type="match status" value="1"/>
</dbReference>
<accession>A0A699IUH2</accession>
<sequence>MVTCFRVGTNRPTKRLNLHVSSVSPLPKSYRDAFIDQNWQNAMRDEYTALIKNKTWTLVPRPSDTNIVCCMWLFRHKYLADGTLSRYKACLVANVWLLLDIGRFINSMSRMLSYMRSLYGLKQAPRAWFQRKWTDTAYLLLYVDDIALTASSESLLQQIIRSLHQEFAMTDLGPLNYFLGISVTRDSLGLFLSQKKYAIENLDRAHMDNCNPSRTPIDTESKLESDGDPVSDPTLYQSLAGSLQYLTFTRPNISYALQQAGCPTTRRSTSVYCVFLGNNLLSWSSKSHPTLSRSSAEAEYRGFANAFAETCWLLNLVRELHTPSSSATLVYCDNVIVVYLSRNPVQHQRTKYIETYIHFVRDLVAAGEVRVLHVPSRYQFADILTKGLPSSLFEEFRFSLSVEKAKKHLVVQQTEARNRVEMFRHLPQYQRANQLSDLESKFFQLDHVHHIVYE</sequence>
<evidence type="ECO:0000313" key="3">
    <source>
        <dbReference type="EMBL" id="GEZ87001.1"/>
    </source>
</evidence>
<name>A0A699IUH2_TANCI</name>
<dbReference type="InterPro" id="IPR013103">
    <property type="entry name" value="RVT_2"/>
</dbReference>
<evidence type="ECO:0000259" key="2">
    <source>
        <dbReference type="Pfam" id="PF07727"/>
    </source>
</evidence>
<dbReference type="SUPFAM" id="SSF56672">
    <property type="entry name" value="DNA/RNA polymerases"/>
    <property type="match status" value="1"/>
</dbReference>
<feature type="non-terminal residue" evidence="3">
    <location>
        <position position="454"/>
    </location>
</feature>
<evidence type="ECO:0000256" key="1">
    <source>
        <dbReference type="SAM" id="MobiDB-lite"/>
    </source>
</evidence>
<feature type="domain" description="Reverse transcriptase Ty1/copia-type" evidence="2">
    <location>
        <begin position="140"/>
        <end position="217"/>
    </location>
</feature>